<organism evidence="1">
    <name type="scientific">Klosneuvirus KNV1</name>
    <dbReference type="NCBI Taxonomy" id="1977640"/>
    <lineage>
        <taxon>Viruses</taxon>
        <taxon>Varidnaviria</taxon>
        <taxon>Bamfordvirae</taxon>
        <taxon>Nucleocytoviricota</taxon>
        <taxon>Megaviricetes</taxon>
        <taxon>Imitervirales</taxon>
        <taxon>Mimiviridae</taxon>
        <taxon>Klosneuvirinae</taxon>
        <taxon>Klosneuvirus</taxon>
    </lineage>
</organism>
<evidence type="ECO:0000313" key="1">
    <source>
        <dbReference type="EMBL" id="ARF12132.1"/>
    </source>
</evidence>
<name>A0A1V0SK91_9VIRU</name>
<proteinExistence type="predicted"/>
<accession>A0A1V0SK91</accession>
<sequence length="114" mass="13102">MTIQTRIMIDLAVSGLGNVNRLDEVVKERDNVKEFECWFGRDEIPKCWRVVTKFFPCNGIDRIVGNNDTSFDWGGNGYNAFYLVRVFFSIKKGCDASLGMTDKMKTFDLIPLMM</sequence>
<protein>
    <submittedName>
        <fullName evidence="1">Uncharacterized protein</fullName>
    </submittedName>
</protein>
<dbReference type="EMBL" id="KY684110">
    <property type="protein sequence ID" value="ARF12132.1"/>
    <property type="molecule type" value="Genomic_DNA"/>
</dbReference>
<reference evidence="1" key="1">
    <citation type="journal article" date="2017" name="Science">
        <title>Giant viruses with an expanded complement of translation system components.</title>
        <authorList>
            <person name="Schulz F."/>
            <person name="Yutin N."/>
            <person name="Ivanova N.N."/>
            <person name="Ortega D.R."/>
            <person name="Lee T.K."/>
            <person name="Vierheilig J."/>
            <person name="Daims H."/>
            <person name="Horn M."/>
            <person name="Wagner M."/>
            <person name="Jensen G.J."/>
            <person name="Kyrpides N.C."/>
            <person name="Koonin E.V."/>
            <person name="Woyke T."/>
        </authorList>
    </citation>
    <scope>NUCLEOTIDE SEQUENCE</scope>
    <source>
        <strain evidence="1">KNV1</strain>
    </source>
</reference>
<gene>
    <name evidence="1" type="ORF">Klosneuvirus_3_267</name>
</gene>